<reference evidence="1" key="2">
    <citation type="submission" date="2017-06" db="EMBL/GenBank/DDBJ databases">
        <title>The pomegranate genome and the genomics of punicalagin biosynthesis.</title>
        <authorList>
            <person name="Xu C."/>
        </authorList>
    </citation>
    <scope>NUCLEOTIDE SEQUENCE [LARGE SCALE GENOMIC DNA]</scope>
    <source>
        <tissue evidence="1">Fresh leaf</tissue>
    </source>
</reference>
<dbReference type="AlphaFoldDB" id="A0A218VW37"/>
<dbReference type="EMBL" id="MTKT01005815">
    <property type="protein sequence ID" value="OWM64112.1"/>
    <property type="molecule type" value="Genomic_DNA"/>
</dbReference>
<dbReference type="Proteomes" id="UP000233551">
    <property type="component" value="Unassembled WGS sequence"/>
</dbReference>
<organism evidence="1 3">
    <name type="scientific">Punica granatum</name>
    <name type="common">Pomegranate</name>
    <dbReference type="NCBI Taxonomy" id="22663"/>
    <lineage>
        <taxon>Eukaryota</taxon>
        <taxon>Viridiplantae</taxon>
        <taxon>Streptophyta</taxon>
        <taxon>Embryophyta</taxon>
        <taxon>Tracheophyta</taxon>
        <taxon>Spermatophyta</taxon>
        <taxon>Magnoliopsida</taxon>
        <taxon>eudicotyledons</taxon>
        <taxon>Gunneridae</taxon>
        <taxon>Pentapetalae</taxon>
        <taxon>rosids</taxon>
        <taxon>malvids</taxon>
        <taxon>Myrtales</taxon>
        <taxon>Lythraceae</taxon>
        <taxon>Punica</taxon>
    </lineage>
</organism>
<keyword evidence="4" id="KW-1185">Reference proteome</keyword>
<comment type="caution">
    <text evidence="1">The sequence shown here is derived from an EMBL/GenBank/DDBJ whole genome shotgun (WGS) entry which is preliminary data.</text>
</comment>
<evidence type="ECO:0000313" key="4">
    <source>
        <dbReference type="Proteomes" id="UP000233551"/>
    </source>
</evidence>
<dbReference type="EMBL" id="PGOL01001531">
    <property type="protein sequence ID" value="PKI57163.1"/>
    <property type="molecule type" value="Genomic_DNA"/>
</dbReference>
<gene>
    <name evidence="1" type="ORF">CDL15_Pgr018683</name>
    <name evidence="2" type="ORF">CRG98_022453</name>
</gene>
<name>A0A218VW37_PUNGR</name>
<dbReference type="Proteomes" id="UP000197138">
    <property type="component" value="Unassembled WGS sequence"/>
</dbReference>
<evidence type="ECO:0000313" key="3">
    <source>
        <dbReference type="Proteomes" id="UP000197138"/>
    </source>
</evidence>
<evidence type="ECO:0000313" key="1">
    <source>
        <dbReference type="EMBL" id="OWM64112.1"/>
    </source>
</evidence>
<proteinExistence type="predicted"/>
<protein>
    <submittedName>
        <fullName evidence="1">Uncharacterized protein</fullName>
    </submittedName>
</protein>
<sequence>MRCIKDIIVESLDRVGDVQLSGQILEWVEEDRIQGNNGCSVTSVVEQRRRKRFILMSTMGSNVAVCSILKKSSVWCRGVHLYDPGIYQQGRARTSSTL</sequence>
<evidence type="ECO:0000313" key="2">
    <source>
        <dbReference type="EMBL" id="PKI57163.1"/>
    </source>
</evidence>
<accession>A0A218VW37</accession>
<reference evidence="2 4" key="3">
    <citation type="submission" date="2017-11" db="EMBL/GenBank/DDBJ databases">
        <title>De-novo sequencing of pomegranate (Punica granatum L.) genome.</title>
        <authorList>
            <person name="Akparov Z."/>
            <person name="Amiraslanov A."/>
            <person name="Hajiyeva S."/>
            <person name="Abbasov M."/>
            <person name="Kaur K."/>
            <person name="Hamwieh A."/>
            <person name="Solovyev V."/>
            <person name="Salamov A."/>
            <person name="Braich B."/>
            <person name="Kosarev P."/>
            <person name="Mahmoud A."/>
            <person name="Hajiyev E."/>
            <person name="Babayeva S."/>
            <person name="Izzatullayeva V."/>
            <person name="Mammadov A."/>
            <person name="Mammadov A."/>
            <person name="Sharifova S."/>
            <person name="Ojaghi J."/>
            <person name="Eynullazada K."/>
            <person name="Bayramov B."/>
            <person name="Abdulazimova A."/>
            <person name="Shahmuradov I."/>
        </authorList>
    </citation>
    <scope>NUCLEOTIDE SEQUENCE [LARGE SCALE GENOMIC DNA]</scope>
    <source>
        <strain evidence="2">AG2017</strain>
        <strain evidence="4">cv. AG2017</strain>
        <tissue evidence="2">Leaf</tissue>
    </source>
</reference>
<reference evidence="3" key="1">
    <citation type="journal article" date="2017" name="Plant J.">
        <title>The pomegranate (Punica granatum L.) genome and the genomics of punicalagin biosynthesis.</title>
        <authorList>
            <person name="Qin G."/>
            <person name="Xu C."/>
            <person name="Ming R."/>
            <person name="Tang H."/>
            <person name="Guyot R."/>
            <person name="Kramer E.M."/>
            <person name="Hu Y."/>
            <person name="Yi X."/>
            <person name="Qi Y."/>
            <person name="Xu X."/>
            <person name="Gao Z."/>
            <person name="Pan H."/>
            <person name="Jian J."/>
            <person name="Tian Y."/>
            <person name="Yue Z."/>
            <person name="Xu Y."/>
        </authorList>
    </citation>
    <scope>NUCLEOTIDE SEQUENCE [LARGE SCALE GENOMIC DNA]</scope>
    <source>
        <strain evidence="3">cv. Dabenzi</strain>
    </source>
</reference>